<dbReference type="EMBL" id="FQ670204">
    <property type="protein sequence ID" value="CBY87026.1"/>
    <property type="molecule type" value="Genomic_DNA"/>
</dbReference>
<dbReference type="Gene3D" id="3.30.420.280">
    <property type="match status" value="1"/>
</dbReference>
<dbReference type="Gene3D" id="3.40.50.300">
    <property type="entry name" value="P-loop containing nucleotide triphosphate hydrolases"/>
    <property type="match status" value="1"/>
</dbReference>
<name>A0AAV2U4V0_HAEIF</name>
<proteinExistence type="predicted"/>
<evidence type="ECO:0008006" key="3">
    <source>
        <dbReference type="Google" id="ProtNLM"/>
    </source>
</evidence>
<gene>
    <name evidence="1" type="ORF">HICON_18260</name>
</gene>
<dbReference type="KEGG" id="hil:HICON_18260"/>
<accession>A0AAV2U4V0</accession>
<reference evidence="1 2" key="1">
    <citation type="journal article" date="2012" name="Emerg. Infect. Dis.">
        <title>Lineage-specific Virulence Determinants of Haemophilus influenzae Biogroup aegyptius.</title>
        <authorList>
            <person name="Strouts F.R."/>
            <person name="Power P."/>
            <person name="Croucher N.J."/>
            <person name="Corton N."/>
            <person name="van Tonder A."/>
            <person name="Quail M.A."/>
            <person name="Langford P.R."/>
            <person name="Hudson M.J."/>
            <person name="Parkhill J."/>
            <person name="Kroll J.S."/>
            <person name="Bentley S.D."/>
        </authorList>
    </citation>
    <scope>NUCLEOTIDE SEQUENCE [LARGE SCALE GENOMIC DNA]</scope>
    <source>
        <strain evidence="1 2">F3047</strain>
    </source>
</reference>
<organism evidence="1 2">
    <name type="scientific">Haemophilus influenzae F3047</name>
    <dbReference type="NCBI Taxonomy" id="935897"/>
    <lineage>
        <taxon>Bacteria</taxon>
        <taxon>Pseudomonadati</taxon>
        <taxon>Pseudomonadota</taxon>
        <taxon>Gammaproteobacteria</taxon>
        <taxon>Pasteurellales</taxon>
        <taxon>Pasteurellaceae</taxon>
        <taxon>Haemophilus</taxon>
    </lineage>
</organism>
<protein>
    <recommendedName>
        <fullName evidence="3">TerL</fullName>
    </recommendedName>
</protein>
<evidence type="ECO:0000313" key="1">
    <source>
        <dbReference type="EMBL" id="CBY87026.1"/>
    </source>
</evidence>
<dbReference type="AlphaFoldDB" id="A0AAV2U4V0"/>
<sequence>MTRKAMKINYRASATFRRVHRSNALVKAIRGPIGSGKSVGCVMEMFRICLNQEANADGVRRTRWACVRNTYPELKGTVIKTFQAWIPESICPIKYDSPISGMMKINHPDGKTMVEAEFMFLSMDKPRDVKKLMSLELTGIWINEAQFLPVMLVTEAVTRTGRFPEKRVSEGFDGATWNGMIMDTNSPDDDHWWHTFEMALDEETGESLTPKNWAFFTQPGALIDITGIPFESLSNGVKANIENGLYVDYHGHRFVANPLAENVENHKKGYGYWFDNLQGQTLSWIKSRICNEFATVQTGKPVYMDHFNKDLHVSKDKLLPIKGWPTFIGLDFGLTPAAIIGQVSPIGQLRITDEVVATGMGIQRFIQDQLSPLIRSKYTGCEVEVIGDPAGVQRAQTDEKTCFQILLENGFNARPADTNNTTGRLEAVRWWLSRLVGKGQPAMIISPHCRVLIKGYETGYAYRQLNISGEEKYTEMPDKNRYSHPHDANQYLCLGAMPDLFKQQIINVKPHQAISSITGY</sequence>
<evidence type="ECO:0000313" key="2">
    <source>
        <dbReference type="Proteomes" id="UP000006797"/>
    </source>
</evidence>
<dbReference type="InterPro" id="IPR027417">
    <property type="entry name" value="P-loop_NTPase"/>
</dbReference>
<dbReference type="Proteomes" id="UP000006797">
    <property type="component" value="Chromosome"/>
</dbReference>